<proteinExistence type="predicted"/>
<dbReference type="AlphaFoldDB" id="A0AAV0VRS7"/>
<dbReference type="PANTHER" id="PTHR45746">
    <property type="entry name" value="LP21163P"/>
    <property type="match status" value="1"/>
</dbReference>
<evidence type="ECO:0000256" key="1">
    <source>
        <dbReference type="ARBA" id="ARBA00022700"/>
    </source>
</evidence>
<keyword evidence="1" id="KW-0734">Signal transduction inhibitor</keyword>
<keyword evidence="3" id="KW-1185">Reference proteome</keyword>
<dbReference type="GO" id="GO:0009968">
    <property type="term" value="P:negative regulation of signal transduction"/>
    <property type="evidence" value="ECO:0007669"/>
    <property type="project" value="UniProtKB-KW"/>
</dbReference>
<dbReference type="EMBL" id="CARXXK010000001">
    <property type="protein sequence ID" value="CAI6346360.1"/>
    <property type="molecule type" value="Genomic_DNA"/>
</dbReference>
<gene>
    <name evidence="2" type="ORF">MEUPH1_LOCUS3276</name>
</gene>
<organism evidence="2 3">
    <name type="scientific">Macrosiphum euphorbiae</name>
    <name type="common">potato aphid</name>
    <dbReference type="NCBI Taxonomy" id="13131"/>
    <lineage>
        <taxon>Eukaryota</taxon>
        <taxon>Metazoa</taxon>
        <taxon>Ecdysozoa</taxon>
        <taxon>Arthropoda</taxon>
        <taxon>Hexapoda</taxon>
        <taxon>Insecta</taxon>
        <taxon>Pterygota</taxon>
        <taxon>Neoptera</taxon>
        <taxon>Paraneoptera</taxon>
        <taxon>Hemiptera</taxon>
        <taxon>Sternorrhyncha</taxon>
        <taxon>Aphidomorpha</taxon>
        <taxon>Aphidoidea</taxon>
        <taxon>Aphididae</taxon>
        <taxon>Macrosiphini</taxon>
        <taxon>Macrosiphum</taxon>
    </lineage>
</organism>
<sequence length="245" mass="28659">MFRYLKKRLMSFFKILKIWITRESANNIDWSIELNINLSEDLASKLLVDSFMNLQDVSFSEIPPNQVVGKLNREYIEVLNHIINIKVSDLINRMNNKVKRVHLNTIVKSARAIFPRIKINGSSLLLFFVNTMDFDTDEALYMTNLLSSHIIIFTILNHYLTVLNVGCFYRNLSSTSQNTYKARLNDYDYAVYLCKKEIEENIHGDLLNYKVKKSAKAKVDVNKWEFEFVPSHYKLLTSNNTIVML</sequence>
<dbReference type="GO" id="GO:0005096">
    <property type="term" value="F:GTPase activator activity"/>
    <property type="evidence" value="ECO:0007669"/>
    <property type="project" value="TreeGrafter"/>
</dbReference>
<dbReference type="PANTHER" id="PTHR45746:SF6">
    <property type="entry name" value="LP21163P"/>
    <property type="match status" value="1"/>
</dbReference>
<reference evidence="2 3" key="1">
    <citation type="submission" date="2023-01" db="EMBL/GenBank/DDBJ databases">
        <authorList>
            <person name="Whitehead M."/>
        </authorList>
    </citation>
    <scope>NUCLEOTIDE SEQUENCE [LARGE SCALE GENOMIC DNA]</scope>
</reference>
<dbReference type="InterPro" id="IPR047016">
    <property type="entry name" value="RGS6/7/9/11"/>
</dbReference>
<evidence type="ECO:0000313" key="2">
    <source>
        <dbReference type="EMBL" id="CAI6346360.1"/>
    </source>
</evidence>
<comment type="caution">
    <text evidence="2">The sequence shown here is derived from an EMBL/GenBank/DDBJ whole genome shotgun (WGS) entry which is preliminary data.</text>
</comment>
<protein>
    <submittedName>
        <fullName evidence="2">Uncharacterized protein</fullName>
    </submittedName>
</protein>
<evidence type="ECO:0000313" key="3">
    <source>
        <dbReference type="Proteomes" id="UP001160148"/>
    </source>
</evidence>
<dbReference type="Proteomes" id="UP001160148">
    <property type="component" value="Unassembled WGS sequence"/>
</dbReference>
<accession>A0AAV0VRS7</accession>
<dbReference type="GO" id="GO:0005737">
    <property type="term" value="C:cytoplasm"/>
    <property type="evidence" value="ECO:0007669"/>
    <property type="project" value="TreeGrafter"/>
</dbReference>
<dbReference type="GO" id="GO:0008277">
    <property type="term" value="P:regulation of G protein-coupled receptor signaling pathway"/>
    <property type="evidence" value="ECO:0007669"/>
    <property type="project" value="InterPro"/>
</dbReference>
<name>A0AAV0VRS7_9HEMI</name>